<accession>A0ABU2ZZ26</accession>
<evidence type="ECO:0000313" key="5">
    <source>
        <dbReference type="Proteomes" id="UP001266357"/>
    </source>
</evidence>
<dbReference type="SUPFAM" id="SSF110069">
    <property type="entry name" value="ApaG-like"/>
    <property type="match status" value="1"/>
</dbReference>
<dbReference type="RefSeq" id="WP_311578733.1">
    <property type="nucleotide sequence ID" value="NZ_JAVRIF010000002.1"/>
</dbReference>
<feature type="domain" description="ApaG" evidence="3">
    <location>
        <begin position="15"/>
        <end position="139"/>
    </location>
</feature>
<proteinExistence type="inferred from homology"/>
<dbReference type="Proteomes" id="UP001266357">
    <property type="component" value="Unassembled WGS sequence"/>
</dbReference>
<dbReference type="InterPro" id="IPR036767">
    <property type="entry name" value="ApaG_sf"/>
</dbReference>
<dbReference type="EMBL" id="JAVRIF010000002">
    <property type="protein sequence ID" value="MDT0603154.1"/>
    <property type="molecule type" value="Genomic_DNA"/>
</dbReference>
<dbReference type="InterPro" id="IPR007474">
    <property type="entry name" value="ApaG_domain"/>
</dbReference>
<dbReference type="InterPro" id="IPR050718">
    <property type="entry name" value="ApaG-like"/>
</dbReference>
<sequence length="139" mass="15633">MTDFLSSLIEQNPVPSENSNVKVSIETNYIPEHSNELEKRYVFSYTITITNNTEESVKLLTRYWLITDANEDTSTVAGEGVIGKQPVIPPSKSFIYTSGCVLKTPVGTMQGHYQMLTEHNKNIQVEIPVFRLALPNILN</sequence>
<gene>
    <name evidence="2 4" type="primary">apaG</name>
    <name evidence="4" type="ORF">RM573_06065</name>
</gene>
<evidence type="ECO:0000259" key="3">
    <source>
        <dbReference type="PROSITE" id="PS51087"/>
    </source>
</evidence>
<dbReference type="PROSITE" id="PS51087">
    <property type="entry name" value="APAG"/>
    <property type="match status" value="1"/>
</dbReference>
<keyword evidence="5" id="KW-1185">Reference proteome</keyword>
<dbReference type="NCBIfam" id="NF003967">
    <property type="entry name" value="PRK05461.1"/>
    <property type="match status" value="1"/>
</dbReference>
<dbReference type="PANTHER" id="PTHR47191">
    <property type="entry name" value="OS05G0170800 PROTEIN"/>
    <property type="match status" value="1"/>
</dbReference>
<name>A0ABU2ZZ26_9GAMM</name>
<organism evidence="4 5">
    <name type="scientific">Thalassotalea castellviae</name>
    <dbReference type="NCBI Taxonomy" id="3075612"/>
    <lineage>
        <taxon>Bacteria</taxon>
        <taxon>Pseudomonadati</taxon>
        <taxon>Pseudomonadota</taxon>
        <taxon>Gammaproteobacteria</taxon>
        <taxon>Alteromonadales</taxon>
        <taxon>Colwelliaceae</taxon>
        <taxon>Thalassotalea</taxon>
    </lineage>
</organism>
<evidence type="ECO:0000256" key="2">
    <source>
        <dbReference type="HAMAP-Rule" id="MF_00791"/>
    </source>
</evidence>
<dbReference type="Gene3D" id="2.60.40.1470">
    <property type="entry name" value="ApaG domain"/>
    <property type="match status" value="1"/>
</dbReference>
<dbReference type="HAMAP" id="MF_00791">
    <property type="entry name" value="ApaG"/>
    <property type="match status" value="1"/>
</dbReference>
<dbReference type="PANTHER" id="PTHR47191:SF2">
    <property type="entry name" value="OS05G0170800 PROTEIN"/>
    <property type="match status" value="1"/>
</dbReference>
<comment type="caution">
    <text evidence="4">The sequence shown here is derived from an EMBL/GenBank/DDBJ whole genome shotgun (WGS) entry which is preliminary data.</text>
</comment>
<dbReference type="Pfam" id="PF04379">
    <property type="entry name" value="DUF525"/>
    <property type="match status" value="1"/>
</dbReference>
<dbReference type="InterPro" id="IPR023065">
    <property type="entry name" value="Uncharacterised_ApaG"/>
</dbReference>
<evidence type="ECO:0000313" key="4">
    <source>
        <dbReference type="EMBL" id="MDT0603154.1"/>
    </source>
</evidence>
<evidence type="ECO:0000256" key="1">
    <source>
        <dbReference type="ARBA" id="ARBA00017693"/>
    </source>
</evidence>
<reference evidence="4 5" key="1">
    <citation type="submission" date="2023-09" db="EMBL/GenBank/DDBJ databases">
        <authorList>
            <person name="Rey-Velasco X."/>
        </authorList>
    </citation>
    <scope>NUCLEOTIDE SEQUENCE [LARGE SCALE GENOMIC DNA]</scope>
    <source>
        <strain evidence="4 5">W431</strain>
    </source>
</reference>
<protein>
    <recommendedName>
        <fullName evidence="1 2">Protein ApaG</fullName>
    </recommendedName>
</protein>